<dbReference type="SUPFAM" id="SSF55486">
    <property type="entry name" value="Metalloproteases ('zincins'), catalytic domain"/>
    <property type="match status" value="1"/>
</dbReference>
<reference evidence="3 4" key="1">
    <citation type="submission" date="2016-10" db="EMBL/GenBank/DDBJ databases">
        <authorList>
            <person name="de Groot N.N."/>
        </authorList>
    </citation>
    <scope>NUCLEOTIDE SEQUENCE [LARGE SCALE GENOMIC DNA]</scope>
    <source>
        <strain evidence="3 4">DSM 527</strain>
    </source>
</reference>
<proteinExistence type="predicted"/>
<evidence type="ECO:0000313" key="4">
    <source>
        <dbReference type="Proteomes" id="UP000199045"/>
    </source>
</evidence>
<dbReference type="Proteomes" id="UP000199045">
    <property type="component" value="Unassembled WGS sequence"/>
</dbReference>
<dbReference type="OrthoDB" id="9814383at2"/>
<feature type="signal peptide" evidence="1">
    <location>
        <begin position="1"/>
        <end position="20"/>
    </location>
</feature>
<dbReference type="RefSeq" id="WP_089830056.1">
    <property type="nucleotide sequence ID" value="NZ_FNBN01000002.1"/>
</dbReference>
<evidence type="ECO:0000256" key="1">
    <source>
        <dbReference type="SAM" id="SignalP"/>
    </source>
</evidence>
<dbReference type="GO" id="GO:0008270">
    <property type="term" value="F:zinc ion binding"/>
    <property type="evidence" value="ECO:0007669"/>
    <property type="project" value="InterPro"/>
</dbReference>
<keyword evidence="1" id="KW-0732">Signal</keyword>
<dbReference type="InterPro" id="IPR014782">
    <property type="entry name" value="Peptidase_M1_dom"/>
</dbReference>
<dbReference type="GO" id="GO:0008237">
    <property type="term" value="F:metallopeptidase activity"/>
    <property type="evidence" value="ECO:0007669"/>
    <property type="project" value="InterPro"/>
</dbReference>
<evidence type="ECO:0000313" key="3">
    <source>
        <dbReference type="EMBL" id="SDF47823.1"/>
    </source>
</evidence>
<dbReference type="STRING" id="104663.SAMN04488121_10235"/>
<gene>
    <name evidence="3" type="ORF">SAMN04488121_10235</name>
</gene>
<name>A0A1G7LED8_CHIFI</name>
<accession>A0A1G7LED8</accession>
<dbReference type="Gene3D" id="1.10.390.10">
    <property type="entry name" value="Neutral Protease Domain 2"/>
    <property type="match status" value="1"/>
</dbReference>
<sequence>MIRIVIALTLMLGYAGAASAQELYMPRNIKKAYANQTRAKNGLPGPRYWQNKGRYDIQLKVNAPSGLVYGQEKISYINNSPDTLQELVIRLICNLHKVNAPRSGYVGKDFLTEDGVIIDTLIIDGVNVPFDNDVATVGTVKLTQPLASKDSLDLHISWHYTLSKQSGREGKIDSTTFFLAYAYPRISVYDDYNGWDVIEHMDRVEFYSDFNDYNVAVTAPKNYVVWGTGVLQNGAEVLQPAIAQRLKESYTSDRLMHIAGKDEMATGKVTAQKDWNTWKFSASHIADVTFGMSNHYVWDAASVVVDSATGRRTSVQAAYDDAAADFHHSVDFSRYALDWFSRNWPGVAYPFPTMTAFQGFADMEYPMMVNDATVGDQLGFAQLVQDHEIAHTYFPFYMGINESRYAFMDEGWATTFEYLIGISEKGKAAADKFYKIFRVDSYIKDPSGEEDQPIISQSHQVSGRGYGNNSYGKPSLAYLALKDLLGDGLFRKGLHGYMHDWNGKHPIPWDFFNAFNNYTGQNLNWFWNNWFFSNNYIDLQLAGVKTKGNNAELAIVNAGGFAIPFDIVVTYDDGTTKTVHQTPAIWKSGNKQVTVTVPVSKKVAAVMLDGVLYTDYTPADNAWKAN</sequence>
<dbReference type="CDD" id="cd09604">
    <property type="entry name" value="M1_APN_like"/>
    <property type="match status" value="1"/>
</dbReference>
<dbReference type="AlphaFoldDB" id="A0A1G7LED8"/>
<evidence type="ECO:0000259" key="2">
    <source>
        <dbReference type="Pfam" id="PF01433"/>
    </source>
</evidence>
<dbReference type="EMBL" id="FNBN01000002">
    <property type="protein sequence ID" value="SDF47823.1"/>
    <property type="molecule type" value="Genomic_DNA"/>
</dbReference>
<dbReference type="InterPro" id="IPR027268">
    <property type="entry name" value="Peptidase_M4/M1_CTD_sf"/>
</dbReference>
<organism evidence="3 4">
    <name type="scientific">Chitinophaga filiformis</name>
    <name type="common">Myxococcus filiformis</name>
    <name type="synonym">Flexibacter filiformis</name>
    <dbReference type="NCBI Taxonomy" id="104663"/>
    <lineage>
        <taxon>Bacteria</taxon>
        <taxon>Pseudomonadati</taxon>
        <taxon>Bacteroidota</taxon>
        <taxon>Chitinophagia</taxon>
        <taxon>Chitinophagales</taxon>
        <taxon>Chitinophagaceae</taxon>
        <taxon>Chitinophaga</taxon>
    </lineage>
</organism>
<protein>
    <recommendedName>
        <fullName evidence="2">Peptidase M1 membrane alanine aminopeptidase domain-containing protein</fullName>
    </recommendedName>
</protein>
<dbReference type="Pfam" id="PF01433">
    <property type="entry name" value="Peptidase_M1"/>
    <property type="match status" value="1"/>
</dbReference>
<feature type="domain" description="Peptidase M1 membrane alanine aminopeptidase" evidence="2">
    <location>
        <begin position="377"/>
        <end position="530"/>
    </location>
</feature>
<feature type="chain" id="PRO_5011701120" description="Peptidase M1 membrane alanine aminopeptidase domain-containing protein" evidence="1">
    <location>
        <begin position="21"/>
        <end position="626"/>
    </location>
</feature>